<dbReference type="GO" id="GO:0016592">
    <property type="term" value="C:mediator complex"/>
    <property type="evidence" value="ECO:0007669"/>
    <property type="project" value="InterPro"/>
</dbReference>
<dbReference type="PANTHER" id="PTHR13104">
    <property type="entry name" value="MED-6-RELATED"/>
    <property type="match status" value="1"/>
</dbReference>
<evidence type="ECO:0000256" key="1">
    <source>
        <dbReference type="ARBA" id="ARBA00004123"/>
    </source>
</evidence>
<name>A0A9N9XC48_DIABA</name>
<keyword evidence="4 6" id="KW-0804">Transcription</keyword>
<dbReference type="AlphaFoldDB" id="A0A9N9XC48"/>
<protein>
    <recommendedName>
        <fullName evidence="6">Mediator of RNA polymerase II transcription subunit 6</fullName>
    </recommendedName>
    <alternativeName>
        <fullName evidence="6">Mediator complex subunit 6</fullName>
    </alternativeName>
</protein>
<evidence type="ECO:0000256" key="6">
    <source>
        <dbReference type="RuleBase" id="RU364143"/>
    </source>
</evidence>
<dbReference type="GO" id="GO:0006357">
    <property type="term" value="P:regulation of transcription by RNA polymerase II"/>
    <property type="evidence" value="ECO:0007669"/>
    <property type="project" value="InterPro"/>
</dbReference>
<comment type="similarity">
    <text evidence="2 6">Belongs to the Mediator complex subunit 6 family.</text>
</comment>
<reference evidence="8" key="1">
    <citation type="submission" date="2022-01" db="EMBL/GenBank/DDBJ databases">
        <authorList>
            <person name="King R."/>
        </authorList>
    </citation>
    <scope>NUCLEOTIDE SEQUENCE</scope>
</reference>
<keyword evidence="3 6" id="KW-0805">Transcription regulation</keyword>
<dbReference type="InterPro" id="IPR007018">
    <property type="entry name" value="Mediator_Med6"/>
</dbReference>
<accession>A0A9N9XC48</accession>
<evidence type="ECO:0000256" key="5">
    <source>
        <dbReference type="ARBA" id="ARBA00023242"/>
    </source>
</evidence>
<evidence type="ECO:0000313" key="8">
    <source>
        <dbReference type="EMBL" id="CAG9833431.1"/>
    </source>
</evidence>
<organism evidence="8 9">
    <name type="scientific">Diabrotica balteata</name>
    <name type="common">Banded cucumber beetle</name>
    <dbReference type="NCBI Taxonomy" id="107213"/>
    <lineage>
        <taxon>Eukaryota</taxon>
        <taxon>Metazoa</taxon>
        <taxon>Ecdysozoa</taxon>
        <taxon>Arthropoda</taxon>
        <taxon>Hexapoda</taxon>
        <taxon>Insecta</taxon>
        <taxon>Pterygota</taxon>
        <taxon>Neoptera</taxon>
        <taxon>Endopterygota</taxon>
        <taxon>Coleoptera</taxon>
        <taxon>Polyphaga</taxon>
        <taxon>Cucujiformia</taxon>
        <taxon>Chrysomeloidea</taxon>
        <taxon>Chrysomelidae</taxon>
        <taxon>Galerucinae</taxon>
        <taxon>Diabroticina</taxon>
        <taxon>Diabroticites</taxon>
        <taxon>Diabrotica</taxon>
    </lineage>
</organism>
<keyword evidence="9" id="KW-1185">Reference proteome</keyword>
<dbReference type="InterPro" id="IPR038566">
    <property type="entry name" value="Mediator_Med6_sf"/>
</dbReference>
<evidence type="ECO:0000256" key="7">
    <source>
        <dbReference type="SAM" id="MobiDB-lite"/>
    </source>
</evidence>
<dbReference type="Pfam" id="PF04934">
    <property type="entry name" value="Med6"/>
    <property type="match status" value="1"/>
</dbReference>
<evidence type="ECO:0000313" key="9">
    <source>
        <dbReference type="Proteomes" id="UP001153709"/>
    </source>
</evidence>
<gene>
    <name evidence="6" type="primary">MED6</name>
    <name evidence="8" type="ORF">DIABBA_LOCUS6837</name>
</gene>
<keyword evidence="6" id="KW-0010">Activator</keyword>
<dbReference type="Gene3D" id="3.10.450.580">
    <property type="entry name" value="Mediator complex, subunit Med6"/>
    <property type="match status" value="1"/>
</dbReference>
<feature type="region of interest" description="Disordered" evidence="7">
    <location>
        <begin position="151"/>
        <end position="170"/>
    </location>
</feature>
<evidence type="ECO:0000256" key="3">
    <source>
        <dbReference type="ARBA" id="ARBA00023015"/>
    </source>
</evidence>
<dbReference type="Proteomes" id="UP001153709">
    <property type="component" value="Chromosome 4"/>
</dbReference>
<sequence>MWRLRADRKIRVRPPTEWADDKYDRGRVCSFTCSRTDFVCNSKAAQKKSSADYYIIAGIVYQAPDLASVLNFRLLSAVHYLQSSFEESSGFAKYHPSKGYSWDFKSQRAAEKVKKDEKPREEPNSLFQRQRVDMLLGELIRKFPLPAPPQPKIAPVPQIKQEPDNGAPENKEIKKECHQHRELLLNQVSTVKVIPTQIAHLTTILSTNVELQCKVGETLCDLKIQITSKHVPTPRNQMDVPVVRLQWVISRANLPTSFVKLVTSSELKHRDADQGHFHGRTPSELPLNSNPVPKYCGKCCQNEKQCRYPCLRRKELPKSLQELPLKEEFPPMN</sequence>
<dbReference type="OrthoDB" id="344220at2759"/>
<comment type="function">
    <text evidence="6">Component of the Mediator complex, a coactivator involved in the regulated transcription of nearly all RNA polymerase II-dependent genes. Mediator functions as a bridge to convey information from gene-specific regulatory proteins to the basal RNA polymerase II transcription machinery. Mediator is recruited to promoters by direct interactions with regulatory proteins and serves as a scaffold for the assembly of a functional preinitiation complex with RNA polymerase II and the general transcription factors.</text>
</comment>
<evidence type="ECO:0000256" key="2">
    <source>
        <dbReference type="ARBA" id="ARBA00007526"/>
    </source>
</evidence>
<evidence type="ECO:0000256" key="4">
    <source>
        <dbReference type="ARBA" id="ARBA00023163"/>
    </source>
</evidence>
<dbReference type="EMBL" id="OU898279">
    <property type="protein sequence ID" value="CAG9833431.1"/>
    <property type="molecule type" value="Genomic_DNA"/>
</dbReference>
<comment type="subcellular location">
    <subcellularLocation>
        <location evidence="1 6">Nucleus</location>
    </subcellularLocation>
</comment>
<comment type="subunit">
    <text evidence="6">Component of the Mediator complex.</text>
</comment>
<keyword evidence="5 6" id="KW-0539">Nucleus</keyword>
<dbReference type="GO" id="GO:0003712">
    <property type="term" value="F:transcription coregulator activity"/>
    <property type="evidence" value="ECO:0007669"/>
    <property type="project" value="InterPro"/>
</dbReference>
<proteinExistence type="inferred from homology"/>